<evidence type="ECO:0000256" key="1">
    <source>
        <dbReference type="ARBA" id="ARBA00010617"/>
    </source>
</evidence>
<protein>
    <submittedName>
        <fullName evidence="2">Cytochrome P450</fullName>
    </submittedName>
</protein>
<dbReference type="InterPro" id="IPR036396">
    <property type="entry name" value="Cyt_P450_sf"/>
</dbReference>
<dbReference type="InterPro" id="IPR002397">
    <property type="entry name" value="Cyt_P450_B"/>
</dbReference>
<comment type="similarity">
    <text evidence="1">Belongs to the cytochrome P450 family.</text>
</comment>
<dbReference type="PANTHER" id="PTHR46696:SF6">
    <property type="entry name" value="P450, PUTATIVE (EUROFUNG)-RELATED"/>
    <property type="match status" value="1"/>
</dbReference>
<dbReference type="SUPFAM" id="SSF48264">
    <property type="entry name" value="Cytochrome P450"/>
    <property type="match status" value="1"/>
</dbReference>
<dbReference type="AlphaFoldDB" id="A0A7X4GHL4"/>
<evidence type="ECO:0000313" key="3">
    <source>
        <dbReference type="Proteomes" id="UP000465810"/>
    </source>
</evidence>
<dbReference type="CDD" id="cd11035">
    <property type="entry name" value="P450cam-like"/>
    <property type="match status" value="1"/>
</dbReference>
<dbReference type="Pfam" id="PF00067">
    <property type="entry name" value="p450"/>
    <property type="match status" value="1"/>
</dbReference>
<dbReference type="GO" id="GO:0005506">
    <property type="term" value="F:iron ion binding"/>
    <property type="evidence" value="ECO:0007669"/>
    <property type="project" value="InterPro"/>
</dbReference>
<dbReference type="RefSeq" id="WP_160986124.1">
    <property type="nucleotide sequence ID" value="NZ_WVTD01000008.1"/>
</dbReference>
<dbReference type="EMBL" id="WVTD01000008">
    <property type="protein sequence ID" value="MYL98480.1"/>
    <property type="molecule type" value="Genomic_DNA"/>
</dbReference>
<evidence type="ECO:0000313" key="2">
    <source>
        <dbReference type="EMBL" id="MYL98480.1"/>
    </source>
</evidence>
<dbReference type="Gene3D" id="1.10.630.10">
    <property type="entry name" value="Cytochrome P450"/>
    <property type="match status" value="1"/>
</dbReference>
<dbReference type="Proteomes" id="UP000465810">
    <property type="component" value="Unassembled WGS sequence"/>
</dbReference>
<dbReference type="PRINTS" id="PR00359">
    <property type="entry name" value="BP450"/>
</dbReference>
<dbReference type="GO" id="GO:0020037">
    <property type="term" value="F:heme binding"/>
    <property type="evidence" value="ECO:0007669"/>
    <property type="project" value="InterPro"/>
</dbReference>
<dbReference type="InterPro" id="IPR001128">
    <property type="entry name" value="Cyt_P450"/>
</dbReference>
<name>A0A7X4GHL4_9SPHN</name>
<gene>
    <name evidence="2" type="ORF">GR702_11960</name>
</gene>
<dbReference type="GO" id="GO:0004497">
    <property type="term" value="F:monooxygenase activity"/>
    <property type="evidence" value="ECO:0007669"/>
    <property type="project" value="InterPro"/>
</dbReference>
<reference evidence="2 3" key="1">
    <citation type="submission" date="2019-12" db="EMBL/GenBank/DDBJ databases">
        <authorList>
            <person name="Feng G."/>
            <person name="Zhu H."/>
        </authorList>
    </citation>
    <scope>NUCLEOTIDE SEQUENCE [LARGE SCALE GENOMIC DNA]</scope>
    <source>
        <strain evidence="2 3">FGD1</strain>
    </source>
</reference>
<organism evidence="2 3">
    <name type="scientific">Novosphingobium silvae</name>
    <dbReference type="NCBI Taxonomy" id="2692619"/>
    <lineage>
        <taxon>Bacteria</taxon>
        <taxon>Pseudomonadati</taxon>
        <taxon>Pseudomonadota</taxon>
        <taxon>Alphaproteobacteria</taxon>
        <taxon>Sphingomonadales</taxon>
        <taxon>Sphingomonadaceae</taxon>
        <taxon>Novosphingobium</taxon>
    </lineage>
</organism>
<dbReference type="PANTHER" id="PTHR46696">
    <property type="entry name" value="P450, PUTATIVE (EUROFUNG)-RELATED"/>
    <property type="match status" value="1"/>
</dbReference>
<accession>A0A7X4GHL4</accession>
<keyword evidence="3" id="KW-1185">Reference proteome</keyword>
<comment type="caution">
    <text evidence="2">The sequence shown here is derived from an EMBL/GenBank/DDBJ whole genome shotgun (WGS) entry which is preliminary data.</text>
</comment>
<proteinExistence type="inferred from homology"/>
<dbReference type="GO" id="GO:0016705">
    <property type="term" value="F:oxidoreductase activity, acting on paired donors, with incorporation or reduction of molecular oxygen"/>
    <property type="evidence" value="ECO:0007669"/>
    <property type="project" value="InterPro"/>
</dbReference>
<sequence>MTQARTLDDIRVEFDAPDNVPRDRIVDLSFANGSNPNDLVDPYEPFAWLNGPDIPRLLYNPPVRSGLGAISGSRRGNWVVSHYEDIDRVYCDNDHFSNAGTAEFQRLIGETFKSIPLAIDPPDHSKYRLYLMPHFSPARITRDIEPRIRKVVVEMIDAVADKGEVDMAWDFGRVYPVRIFMSLMGFPEKMFEQFLDWEWDILHSGTLEKMQAALRGVLDFLRAFIAEKEANPDEHLVSSIAHGKIQGRAPTEDEKIGMVWFLWLGGLDTVAATIAQMFRRMALQPDIQRRIRENPALINGAVEEFLRTQPILSSTRTATRDFEWHGVQIRKGDSVQCLNPAGNFDPARFEDPRTFDPERRANRHFTFVGGVHICLGAHLARRELRVLLEEWFARIPEFAPKPGSDTSVFPGLLSIRNLPLVWDTARMPGREGAA</sequence>